<evidence type="ECO:0000313" key="1">
    <source>
        <dbReference type="EMBL" id="QAB15095.1"/>
    </source>
</evidence>
<sequence>MKIIITELAGLTPGEEHNETILARFSERLPELEHDLVQDLSHISHFANYMGGMALDAVIYQKDNLYRLDYHYPWEINWSCADQMEQGVMNDKVRFTLAEDGEVHFKLLKLD</sequence>
<dbReference type="AlphaFoldDB" id="A0A410H2E9"/>
<keyword evidence="2" id="KW-1185">Reference proteome</keyword>
<evidence type="ECO:0000313" key="2">
    <source>
        <dbReference type="Proteomes" id="UP000285478"/>
    </source>
</evidence>
<accession>A0A410H2E9</accession>
<dbReference type="EMBL" id="CP035033">
    <property type="protein sequence ID" value="QAB15095.1"/>
    <property type="molecule type" value="Genomic_DNA"/>
</dbReference>
<dbReference type="RefSeq" id="WP_128384677.1">
    <property type="nucleotide sequence ID" value="NZ_CP035033.1"/>
</dbReference>
<dbReference type="KEGG" id="htr:EPV75_05125"/>
<organism evidence="1 2">
    <name type="scientific">Hydrogenovibrio thermophilus</name>
    <dbReference type="NCBI Taxonomy" id="265883"/>
    <lineage>
        <taxon>Bacteria</taxon>
        <taxon>Pseudomonadati</taxon>
        <taxon>Pseudomonadota</taxon>
        <taxon>Gammaproteobacteria</taxon>
        <taxon>Thiotrichales</taxon>
        <taxon>Piscirickettsiaceae</taxon>
        <taxon>Hydrogenovibrio</taxon>
    </lineage>
</organism>
<name>A0A410H2E9_9GAMM</name>
<protein>
    <submittedName>
        <fullName evidence="1">Uncharacterized protein</fullName>
    </submittedName>
</protein>
<reference evidence="1 2" key="1">
    <citation type="journal article" date="2018" name="Environ. Microbiol.">
        <title>Genomes of ubiquitous marine and hypersaline Hydrogenovibrio, Thiomicrorhabdus and Thiomicrospira spp. encode a diversity of mechanisms to sustain chemolithoautotrophy in heterogeneous environments.</title>
        <authorList>
            <person name="Scott K.M."/>
            <person name="Williams J."/>
            <person name="Porter C.M.B."/>
            <person name="Russel S."/>
            <person name="Harmer T.L."/>
            <person name="Paul J.H."/>
            <person name="Antonen K.M."/>
            <person name="Bridges M.K."/>
            <person name="Camper G.J."/>
            <person name="Campla C.K."/>
            <person name="Casella L.G."/>
            <person name="Chase E."/>
            <person name="Conrad J.W."/>
            <person name="Cruz M.C."/>
            <person name="Dunlap D.S."/>
            <person name="Duran L."/>
            <person name="Fahsbender E.M."/>
            <person name="Goldsmith D.B."/>
            <person name="Keeley R.F."/>
            <person name="Kondoff M.R."/>
            <person name="Kussy B.I."/>
            <person name="Lane M.K."/>
            <person name="Lawler S."/>
            <person name="Leigh B.A."/>
            <person name="Lewis C."/>
            <person name="Lostal L.M."/>
            <person name="Marking D."/>
            <person name="Mancera P.A."/>
            <person name="McClenthan E.C."/>
            <person name="McIntyre E.A."/>
            <person name="Mine J.A."/>
            <person name="Modi S."/>
            <person name="Moore B.D."/>
            <person name="Morgan W.A."/>
            <person name="Nelson K.M."/>
            <person name="Nguyen K.N."/>
            <person name="Ogburn N."/>
            <person name="Parrino D.G."/>
            <person name="Pedapudi A.D."/>
            <person name="Pelham R.P."/>
            <person name="Preece A.M."/>
            <person name="Rampersad E.A."/>
            <person name="Richardson J.C."/>
            <person name="Rodgers C.M."/>
            <person name="Schaffer B.L."/>
            <person name="Sheridan N.E."/>
            <person name="Solone M.R."/>
            <person name="Staley Z.R."/>
            <person name="Tabuchi M."/>
            <person name="Waide R.J."/>
            <person name="Wanjugi P.W."/>
            <person name="Young S."/>
            <person name="Clum A."/>
            <person name="Daum C."/>
            <person name="Huntemann M."/>
            <person name="Ivanova N."/>
            <person name="Kyrpides N."/>
            <person name="Mikhailova N."/>
            <person name="Palaniappan K."/>
            <person name="Pillay M."/>
            <person name="Reddy T.B.K."/>
            <person name="Shapiro N."/>
            <person name="Stamatis D."/>
            <person name="Varghese N."/>
            <person name="Woyke T."/>
            <person name="Boden R."/>
            <person name="Freyermuth S.K."/>
            <person name="Kerfeld C.A."/>
        </authorList>
    </citation>
    <scope>NUCLEOTIDE SEQUENCE [LARGE SCALE GENOMIC DNA]</scope>
    <source>
        <strain evidence="1 2">JR-2</strain>
    </source>
</reference>
<proteinExistence type="predicted"/>
<gene>
    <name evidence="1" type="ORF">EPV75_05125</name>
</gene>
<dbReference type="Proteomes" id="UP000285478">
    <property type="component" value="Chromosome"/>
</dbReference>